<dbReference type="PANTHER" id="PTHR34106:SF5">
    <property type="entry name" value="GLYCOSIDASE"/>
    <property type="match status" value="1"/>
</dbReference>
<dbReference type="AlphaFoldDB" id="X1VJ07"/>
<dbReference type="GO" id="GO:0016757">
    <property type="term" value="F:glycosyltransferase activity"/>
    <property type="evidence" value="ECO:0007669"/>
    <property type="project" value="UniProtKB-KW"/>
</dbReference>
<comment type="caution">
    <text evidence="3">The sequence shown here is derived from an EMBL/GenBank/DDBJ whole genome shotgun (WGS) entry which is preliminary data.</text>
</comment>
<evidence type="ECO:0000256" key="2">
    <source>
        <dbReference type="ARBA" id="ARBA00022679"/>
    </source>
</evidence>
<dbReference type="Gene3D" id="2.115.10.20">
    <property type="entry name" value="Glycosyl hydrolase domain, family 43"/>
    <property type="match status" value="1"/>
</dbReference>
<keyword evidence="1" id="KW-0328">Glycosyltransferase</keyword>
<sequence length="244" mass="28053">SEKNIFKLVNDAFYFKMTLHYNKKTSQIIQSGFRRYNLLYKYKGNPIIKPEDVKPSLEGYKVLGAFNPGATRFKDEILLLLRVAEGCEPKAGFIRAPVYRFDKEQSYPDIMEFEKDDLDVSLKDTRGVVYKGQDYLSTISHIRLARSKDGIHFTVEEKPFIYSMDQAERYGVEDARVTYIEGKYYVSYTAVSPDSWATALAVTDDFVSVIRKGLIFHPENKDVAIFPERVGDKFIALHRPNNSG</sequence>
<protein>
    <submittedName>
        <fullName evidence="3">Uncharacterized protein</fullName>
    </submittedName>
</protein>
<dbReference type="InterPro" id="IPR007184">
    <property type="entry name" value="Mannoside_phosphorylase"/>
</dbReference>
<evidence type="ECO:0000256" key="1">
    <source>
        <dbReference type="ARBA" id="ARBA00022676"/>
    </source>
</evidence>
<dbReference type="SUPFAM" id="SSF75005">
    <property type="entry name" value="Arabinanase/levansucrase/invertase"/>
    <property type="match status" value="1"/>
</dbReference>
<feature type="non-terminal residue" evidence="3">
    <location>
        <position position="1"/>
    </location>
</feature>
<feature type="non-terminal residue" evidence="3">
    <location>
        <position position="244"/>
    </location>
</feature>
<dbReference type="Pfam" id="PF04041">
    <property type="entry name" value="Glyco_hydro_130"/>
    <property type="match status" value="1"/>
</dbReference>
<evidence type="ECO:0000313" key="3">
    <source>
        <dbReference type="EMBL" id="GAJ07700.1"/>
    </source>
</evidence>
<dbReference type="PANTHER" id="PTHR34106">
    <property type="entry name" value="GLYCOSIDASE"/>
    <property type="match status" value="1"/>
</dbReference>
<accession>X1VJ07</accession>
<reference evidence="3" key="1">
    <citation type="journal article" date="2014" name="Front. Microbiol.">
        <title>High frequency of phylogenetically diverse reductive dehalogenase-homologous genes in deep subseafloor sedimentary metagenomes.</title>
        <authorList>
            <person name="Kawai M."/>
            <person name="Futagami T."/>
            <person name="Toyoda A."/>
            <person name="Takaki Y."/>
            <person name="Nishi S."/>
            <person name="Hori S."/>
            <person name="Arai W."/>
            <person name="Tsubouchi T."/>
            <person name="Morono Y."/>
            <person name="Uchiyama I."/>
            <person name="Ito T."/>
            <person name="Fujiyama A."/>
            <person name="Inagaki F."/>
            <person name="Takami H."/>
        </authorList>
    </citation>
    <scope>NUCLEOTIDE SEQUENCE</scope>
    <source>
        <strain evidence="3">Expedition CK06-06</strain>
    </source>
</reference>
<gene>
    <name evidence="3" type="ORF">S12H4_50654</name>
</gene>
<name>X1VJ07_9ZZZZ</name>
<dbReference type="InterPro" id="IPR023296">
    <property type="entry name" value="Glyco_hydro_beta-prop_sf"/>
</dbReference>
<organism evidence="3">
    <name type="scientific">marine sediment metagenome</name>
    <dbReference type="NCBI Taxonomy" id="412755"/>
    <lineage>
        <taxon>unclassified sequences</taxon>
        <taxon>metagenomes</taxon>
        <taxon>ecological metagenomes</taxon>
    </lineage>
</organism>
<dbReference type="EMBL" id="BARW01031926">
    <property type="protein sequence ID" value="GAJ07700.1"/>
    <property type="molecule type" value="Genomic_DNA"/>
</dbReference>
<keyword evidence="2" id="KW-0808">Transferase</keyword>
<proteinExistence type="predicted"/>